<evidence type="ECO:0000313" key="2">
    <source>
        <dbReference type="Proteomes" id="UP000275436"/>
    </source>
</evidence>
<comment type="caution">
    <text evidence="1">The sequence shown here is derived from an EMBL/GenBank/DDBJ whole genome shotgun (WGS) entry which is preliminary data.</text>
</comment>
<name>A0A3M9X1L0_9HYPH</name>
<proteinExistence type="predicted"/>
<accession>A0A3M9X1L0</accession>
<gene>
    <name evidence="1" type="ORF">DNR46_31885</name>
</gene>
<evidence type="ECO:0000313" key="1">
    <source>
        <dbReference type="EMBL" id="RNJ41803.1"/>
    </source>
</evidence>
<dbReference type="EMBL" id="QKOD01000015">
    <property type="protein sequence ID" value="RNJ41803.1"/>
    <property type="molecule type" value="Genomic_DNA"/>
</dbReference>
<protein>
    <submittedName>
        <fullName evidence="1">Uncharacterized protein</fullName>
    </submittedName>
</protein>
<reference evidence="1 2" key="1">
    <citation type="journal article" date="2018" name="Mol. Plant Microbe Interact.">
        <title>Taxonomically Different Co-Microsymbionts of a Relict Legume, Oxytropis popoviana, Have Complementary Sets of Symbiotic Genes and Together Increase the Efficiency of Plant Nodulation.</title>
        <authorList>
            <person name="Safronova V."/>
            <person name="Belimov A."/>
            <person name="Sazanova A."/>
            <person name="Chirak E."/>
            <person name="Verkhozina A."/>
            <person name="Kuznetsova I."/>
            <person name="Andronov E."/>
            <person name="Puhalsky J."/>
            <person name="Tikhonovich I."/>
        </authorList>
    </citation>
    <scope>NUCLEOTIDE SEQUENCE [LARGE SCALE GENOMIC DNA]</scope>
    <source>
        <strain evidence="1 2">Opo-235</strain>
    </source>
</reference>
<organism evidence="1 2">
    <name type="scientific">Mesorhizobium japonicum</name>
    <dbReference type="NCBI Taxonomy" id="2066070"/>
    <lineage>
        <taxon>Bacteria</taxon>
        <taxon>Pseudomonadati</taxon>
        <taxon>Pseudomonadota</taxon>
        <taxon>Alphaproteobacteria</taxon>
        <taxon>Hyphomicrobiales</taxon>
        <taxon>Phyllobacteriaceae</taxon>
        <taxon>Mesorhizobium</taxon>
    </lineage>
</organism>
<dbReference type="AlphaFoldDB" id="A0A3M9X1L0"/>
<dbReference type="Proteomes" id="UP000275436">
    <property type="component" value="Unassembled WGS sequence"/>
</dbReference>
<sequence>MALWFSRELSAKEGNATQELLLDDVSERVEEGANLAEAIRAVGGHDPRAGDFGVEVVGSVVAIALLEGLKVFWAAYIKELEEKAGTSLADATLEFLKSKFKHDVAGPAAPAIEARIKSAISDAAAKVNIDPAALTPAFDAVGPTVAAAGATGD</sequence>